<sequence length="102" mass="12233">MTNAFFTGFRRRYPLLACYAPRRFFLPSALSSIFCRFSQGVPVKVDSVHVKLFEYFSFFFPFSFTMEDGNRSTMRKENMYNINKRGREKKTSRYFWGILQAF</sequence>
<dbReference type="EMBL" id="JADCTT010000003">
    <property type="protein sequence ID" value="KAF9754887.1"/>
    <property type="molecule type" value="Genomic_DNA"/>
</dbReference>
<accession>A0A8H7NFF7</accession>
<name>A0A8H7NFF7_BIOOC</name>
<gene>
    <name evidence="1" type="ORF">IM811_010328</name>
</gene>
<dbReference type="AlphaFoldDB" id="A0A8H7NFF7"/>
<evidence type="ECO:0000313" key="2">
    <source>
        <dbReference type="Proteomes" id="UP000616885"/>
    </source>
</evidence>
<organism evidence="1 2">
    <name type="scientific">Bionectria ochroleuca</name>
    <name type="common">Gliocladium roseum</name>
    <dbReference type="NCBI Taxonomy" id="29856"/>
    <lineage>
        <taxon>Eukaryota</taxon>
        <taxon>Fungi</taxon>
        <taxon>Dikarya</taxon>
        <taxon>Ascomycota</taxon>
        <taxon>Pezizomycotina</taxon>
        <taxon>Sordariomycetes</taxon>
        <taxon>Hypocreomycetidae</taxon>
        <taxon>Hypocreales</taxon>
        <taxon>Bionectriaceae</taxon>
        <taxon>Clonostachys</taxon>
    </lineage>
</organism>
<reference evidence="1" key="1">
    <citation type="submission" date="2020-10" db="EMBL/GenBank/DDBJ databases">
        <title>High-Quality Genome Resource of Clonostachys rosea strain S41 by Oxford Nanopore Long-Read Sequencing.</title>
        <authorList>
            <person name="Wang H."/>
        </authorList>
    </citation>
    <scope>NUCLEOTIDE SEQUENCE</scope>
    <source>
        <strain evidence="1">S41</strain>
    </source>
</reference>
<comment type="caution">
    <text evidence="1">The sequence shown here is derived from an EMBL/GenBank/DDBJ whole genome shotgun (WGS) entry which is preliminary data.</text>
</comment>
<dbReference type="Proteomes" id="UP000616885">
    <property type="component" value="Unassembled WGS sequence"/>
</dbReference>
<protein>
    <submittedName>
        <fullName evidence="1">Uncharacterized protein</fullName>
    </submittedName>
</protein>
<proteinExistence type="predicted"/>
<evidence type="ECO:0000313" key="1">
    <source>
        <dbReference type="EMBL" id="KAF9754887.1"/>
    </source>
</evidence>